<keyword evidence="4" id="KW-0472">Membrane</keyword>
<evidence type="ECO:0000256" key="4">
    <source>
        <dbReference type="ARBA" id="ARBA00023136"/>
    </source>
</evidence>
<dbReference type="AlphaFoldDB" id="A0A847SW18"/>
<evidence type="ECO:0000256" key="2">
    <source>
        <dbReference type="ARBA" id="ARBA00006275"/>
    </source>
</evidence>
<name>A0A847SW18_9BACT</name>
<dbReference type="GO" id="GO:0009279">
    <property type="term" value="C:cell outer membrane"/>
    <property type="evidence" value="ECO:0007669"/>
    <property type="project" value="UniProtKB-SubCell"/>
</dbReference>
<dbReference type="Gene3D" id="1.25.40.390">
    <property type="match status" value="1"/>
</dbReference>
<reference evidence="8 9" key="1">
    <citation type="submission" date="2020-04" db="EMBL/GenBank/DDBJ databases">
        <authorList>
            <person name="Yin C."/>
        </authorList>
    </citation>
    <scope>NUCLEOTIDE SEQUENCE [LARGE SCALE GENOMIC DNA]</scope>
    <source>
        <strain evidence="8 9">Ak56</strain>
    </source>
</reference>
<sequence>MIYLDKKILLALSLVATLVLPACRKDFLEVVPKGKLVATNTSDYDQLLNSMTLTLLYPHIESGDEAACVEPYFSGNAAAFQQNAFHWADDIWLASDQQTEWTLLMRWVYQCNKIINEVANSAGGSETQKKSILAEALVSRAWCYFMMINYYGQPYNAATAATDAGVPKILTADVTETKFSRATVKEIYDLIVSDLTLAIPDLPVTLTNRTRSTRAAAEAMLGKTYVFMGQFDKALPQLNAAITHISNSSIPVGLYDFQKELAPGGSFTPVNPYTGPARGNLNIDQEVLFLKRILNLDTYYGSFIVLTPATVALYTTGDYRRQFLTGNPLGEFTKPYPNGMMAVWGSGGATNVGVSVPDVYLLQAECKSRLNDLPGAVADLEAFRRMRMPVAEASIPANIAGDQVALTKFVLDERIREFPLQGYRWFDMRRLSVDPVYKSTVNYTHTLYDMSGAVVKTFTLRSQRLTFRIPLYIAQQNPDLPQIP</sequence>
<comment type="caution">
    <text evidence="8">The sequence shown here is derived from an EMBL/GenBank/DDBJ whole genome shotgun (WGS) entry which is preliminary data.</text>
</comment>
<keyword evidence="5" id="KW-0998">Cell outer membrane</keyword>
<comment type="subcellular location">
    <subcellularLocation>
        <location evidence="1">Cell outer membrane</location>
    </subcellularLocation>
</comment>
<evidence type="ECO:0000313" key="8">
    <source>
        <dbReference type="EMBL" id="NLR82466.1"/>
    </source>
</evidence>
<evidence type="ECO:0000256" key="1">
    <source>
        <dbReference type="ARBA" id="ARBA00004442"/>
    </source>
</evidence>
<gene>
    <name evidence="8" type="ORF">HGH91_27870</name>
</gene>
<evidence type="ECO:0000313" key="9">
    <source>
        <dbReference type="Proteomes" id="UP000552864"/>
    </source>
</evidence>
<accession>A0A847SW18</accession>
<evidence type="ECO:0000259" key="6">
    <source>
        <dbReference type="Pfam" id="PF07980"/>
    </source>
</evidence>
<feature type="domain" description="RagB/SusD" evidence="6">
    <location>
        <begin position="358"/>
        <end position="432"/>
    </location>
</feature>
<dbReference type="Pfam" id="PF07980">
    <property type="entry name" value="SusD_RagB"/>
    <property type="match status" value="1"/>
</dbReference>
<evidence type="ECO:0000259" key="7">
    <source>
        <dbReference type="Pfam" id="PF14322"/>
    </source>
</evidence>
<protein>
    <submittedName>
        <fullName evidence="8">RagB/SusD family nutrient uptake outer membrane protein</fullName>
    </submittedName>
</protein>
<evidence type="ECO:0000256" key="5">
    <source>
        <dbReference type="ARBA" id="ARBA00023237"/>
    </source>
</evidence>
<feature type="domain" description="SusD-like N-terminal" evidence="7">
    <location>
        <begin position="26"/>
        <end position="225"/>
    </location>
</feature>
<comment type="similarity">
    <text evidence="2">Belongs to the SusD family.</text>
</comment>
<dbReference type="InterPro" id="IPR011990">
    <property type="entry name" value="TPR-like_helical_dom_sf"/>
</dbReference>
<dbReference type="Pfam" id="PF14322">
    <property type="entry name" value="SusD-like_3"/>
    <property type="match status" value="1"/>
</dbReference>
<dbReference type="Proteomes" id="UP000552864">
    <property type="component" value="Unassembled WGS sequence"/>
</dbReference>
<keyword evidence="9" id="KW-1185">Reference proteome</keyword>
<dbReference type="InterPro" id="IPR033985">
    <property type="entry name" value="SusD-like_N"/>
</dbReference>
<dbReference type="InterPro" id="IPR012944">
    <property type="entry name" value="SusD_RagB_dom"/>
</dbReference>
<dbReference type="EMBL" id="JABAHZ010000010">
    <property type="protein sequence ID" value="NLR82466.1"/>
    <property type="molecule type" value="Genomic_DNA"/>
</dbReference>
<dbReference type="RefSeq" id="WP_168742537.1">
    <property type="nucleotide sequence ID" value="NZ_JABAHZ010000010.1"/>
</dbReference>
<proteinExistence type="inferred from homology"/>
<evidence type="ECO:0000256" key="3">
    <source>
        <dbReference type="ARBA" id="ARBA00022729"/>
    </source>
</evidence>
<dbReference type="SUPFAM" id="SSF48452">
    <property type="entry name" value="TPR-like"/>
    <property type="match status" value="1"/>
</dbReference>
<organism evidence="8 9">
    <name type="scientific">Chitinophaga eiseniae</name>
    <dbReference type="NCBI Taxonomy" id="634771"/>
    <lineage>
        <taxon>Bacteria</taxon>
        <taxon>Pseudomonadati</taxon>
        <taxon>Bacteroidota</taxon>
        <taxon>Chitinophagia</taxon>
        <taxon>Chitinophagales</taxon>
        <taxon>Chitinophagaceae</taxon>
        <taxon>Chitinophaga</taxon>
    </lineage>
</organism>
<keyword evidence="3" id="KW-0732">Signal</keyword>